<comment type="subcellular location">
    <subcellularLocation>
        <location evidence="1">Cell projection</location>
        <location evidence="1">Cilium</location>
        <location evidence="1">Flagellum</location>
    </subcellularLocation>
    <subcellularLocation>
        <location evidence="2">Cytoplasm</location>
        <location evidence="2">Cytoskeleton</location>
        <location evidence="2">Cilium axoneme</location>
    </subcellularLocation>
</comment>
<feature type="compositionally biased region" description="Basic and acidic residues" evidence="21">
    <location>
        <begin position="621"/>
        <end position="635"/>
    </location>
</feature>
<accession>A0A2B4SW00</accession>
<dbReference type="Pfam" id="PF12780">
    <property type="entry name" value="AAA_8"/>
    <property type="match status" value="1"/>
</dbReference>
<dbReference type="Gene3D" id="1.20.1270.280">
    <property type="match status" value="1"/>
</dbReference>
<dbReference type="InterPro" id="IPR003593">
    <property type="entry name" value="AAA+_ATPase"/>
</dbReference>
<evidence type="ECO:0000256" key="16">
    <source>
        <dbReference type="ARBA" id="ARBA00062885"/>
    </source>
</evidence>
<dbReference type="FunFam" id="3.40.50.300:FF:002141">
    <property type="entry name" value="Dynein heavy chain"/>
    <property type="match status" value="1"/>
</dbReference>
<dbReference type="Gene3D" id="6.10.140.1060">
    <property type="match status" value="1"/>
</dbReference>
<keyword evidence="24" id="KW-1185">Reference proteome</keyword>
<feature type="coiled-coil region" evidence="20">
    <location>
        <begin position="1267"/>
        <end position="1294"/>
    </location>
</feature>
<dbReference type="Pfam" id="PF12774">
    <property type="entry name" value="AAA_6"/>
    <property type="match status" value="1"/>
</dbReference>
<reference evidence="24" key="1">
    <citation type="journal article" date="2017" name="bioRxiv">
        <title>Comparative analysis of the genomes of Stylophora pistillata and Acropora digitifera provides evidence for extensive differences between species of corals.</title>
        <authorList>
            <person name="Voolstra C.R."/>
            <person name="Li Y."/>
            <person name="Liew Y.J."/>
            <person name="Baumgarten S."/>
            <person name="Zoccola D."/>
            <person name="Flot J.-F."/>
            <person name="Tambutte S."/>
            <person name="Allemand D."/>
            <person name="Aranda M."/>
        </authorList>
    </citation>
    <scope>NUCLEOTIDE SEQUENCE [LARGE SCALE GENOMIC DNA]</scope>
</reference>
<dbReference type="InterPro" id="IPR035699">
    <property type="entry name" value="AAA_6"/>
</dbReference>
<evidence type="ECO:0000259" key="22">
    <source>
        <dbReference type="SMART" id="SM00382"/>
    </source>
</evidence>
<keyword evidence="8" id="KW-0067">ATP-binding</keyword>
<dbReference type="InterPro" id="IPR026983">
    <property type="entry name" value="DHC"/>
</dbReference>
<dbReference type="GO" id="GO:0005858">
    <property type="term" value="C:axonemal dynein complex"/>
    <property type="evidence" value="ECO:0007669"/>
    <property type="project" value="UniProtKB-ARBA"/>
</dbReference>
<dbReference type="FunFam" id="1.20.1270.280:FF:000001">
    <property type="entry name" value="dynein heavy chain 7, axonemal"/>
    <property type="match status" value="1"/>
</dbReference>
<evidence type="ECO:0000256" key="9">
    <source>
        <dbReference type="ARBA" id="ARBA00022846"/>
    </source>
</evidence>
<dbReference type="STRING" id="50429.A0A2B4SW00"/>
<dbReference type="InterPro" id="IPR042222">
    <property type="entry name" value="Dynein_2_N"/>
</dbReference>
<dbReference type="InterPro" id="IPR024317">
    <property type="entry name" value="Dynein_heavy_chain_D4_dom"/>
</dbReference>
<sequence length="4518" mass="515084">MPKGDSKGKGSRGKRGQQPRKRGRRGGEDSDEEDFENQSVASHTSTQDTRSGDEADCFDEGVEEDIEDDFEHTLAENIDGATQKSSKGRQCALIAVQKALKSRIIGEFISDRKITILDCIEKCVKRGFPIVFDFDVCATALSVCCFIANEDADELFECLGTLEAIFDNKKTVKADEVGLYSGILLAWALLLSVTPPPEAYTLINKHLRRMKFLLETSDLSVRIAAGEILALMYEMGRDINEDFVGDNNGLCDLLRDLATDGNKHKAKKDLRQQRSSFRDILRTVEDGVSPDEVVKFGTESVALHSWVRRRQYSAMKEILGTGVTIHLQENDLLRDIFDLGPQVKSSEVHKCSRYERQLYNNAVSKARTLVRGKNRDKRNSKDLSDTLFNINHRDIFGHLPPLSAPQPAYSERPKIVEYGAYTKASPTKEKGHYRHTSDAVANNYTPSAQTLTTKLIYKRQGKSSGSVLNCVCHKPKLIVPFTVVGLVAKPLNRSEAKGDPVVIETFSKRTNLRKQHNSLRNVIEGKLQPLHGGTSSSPASGYYVGKGASRAGLNKGHTSPPHMGAPTKSYPQNEQETSEGERQIGVDASPLSSSKPPRVKRPQSVEEFLKSNSHSSSPYMHNDDKSISESPDFKKTKLAWGGQSRMSEPSRNETYEMTSNGHTDSVLQDFVESCTLTTSQNVSSMYSFREHDDETLSVLNICFPPSTTPTFGLSRSVSPLESERERYNRLVEKAIHTSMVAPLSREWKRKTHDFLPKSLKQDFKETLDELDKEMETEYTRSVKQSILDYVLLDSKEQRRLGLHMPQPVIYPAGRDSFPWHVSVITSREYLENNLFVTHVVLKELLFLWESQGLLYNTVAVTLNLVLNDFEEEAVLELFRSSLKFSDVFGNLKISRVEKMDHFFSSIASLMSHNLRSAVYSSINDLVQFVEMYKLGNDFTEPFERSLPILPQPIVLTVVPEVEEVTVAYEPSFSDVTEILHEVIEHMVKSVQTLERVEHQLFYEDEGLKKRYIRSVQFDEERVVEAKARVADVVEKNSAGPLKFRSVYEPLHYLLTRESDVKTMRFTSSDRHLVEYGIELQKVYDLTNLASSMDLFIPMEFFVLDCTKIKEFLVLRANDLVRMMTSKLVRKSFDFNRSICHQYDYIVNRITSSSKTTDELVDLEKYIDNLRSGPLVHLKVELEEAADLVLFLMDHTFLADDHLALNETTFTWPERIFPIIKMSENRVTREHDTAMNKLFDWLARFEVQLNETLQSVKEFHSKDRISEAKTYVVQLEELKDKVQEFLDERKKINKEEDLLGCEVYSGFPQIQEIIDAKEPFDKLWRALVTFQDKQEMWLAGPILTLNAEEIEEQVSELWRTSYKLTKEFAHPEFRGPLRVASTVKARLENFKVNMPLINALCTPGIKERHWEAMSVKIGFNIAPKEDTTLNEMLVLGLDKFVEELTEISGRAAKEFSLEKALSRMKEEWKDIEFVFVQYKDTGISILSAVDDLQVLLDDHIVKTLTMKGSPFVVPFEAELKEWETKLNLMQDIVESWLKVQASWLYLEPIFCSEDIQAQMPEEGEKLRTVDKYWRKIMTESVKDPRALVVTRQPQMLDKLQLSESLLEDIQKGLNEYLEKKRLFFPRFFFLSNDELLEILSETKDPLRVQPHLKKCFEGIAKLEFNERKEISAMISAEGETVKFSKKVVPAHARGLVEKWLLQIEQTMKLSLQEVMSEAVTAYPQNPRTEWVLSWPGQVVLASSIIYWTKEVTQAMIQKDGLEDYYKQSTQQIEDIVGLVRGKLSTMSRITLGALIVIDVHARDVVAKLKKEGVTNPNDFQWISQLRYYWETKAVIVRMITTAVKYGYEYLGNSGRLVITPLTDRCYRTLMGALLLNLGGAPEGPAGTGKTETCKDLAKAVAKQCVVFNCSDGLDYKAMGKFFKGLAQAGAWACFDEFNRIELEVLSVVAQQILTIQRAVMEQVDKFVFEGTEISLDPSCTIFITMNPGYAGRAELPDNLKVLFRTVAMMVPDYALISEISLYSMGFVNARSLSAKIVAVYRLCSEQLSSQHHYDYGMRAVKSVLTAAGNLKLKYSEQDEDILLLRSIMDVNLPKFLSQDLPLFEGIVSDLFPGITLPSPDHGVLEEALRRNSVKMGLQAVPWFVEKVVQVYEMMLVRHGFMIVGDPIGGKTSAWKVLAAALTELGKDEDSDEVGVQYRIINPKAVTMGQLYGRFDPVSHEWSDGVLANTFREHASSVSEERKWIIFDGPVDAVWIENMNTVLDDNKKLCLMSGEIIQMSSLQNMIFEPQDLEQASPATVSRCGMIYMEPGQLGWEPLVASWMEKEYPANLSLASKNSIQMMFDWLIAPCVDFVIRQCRELVRTSPMHMVKSMLSIYSILLDELREPPEEEKKKTVMDEEEFEGVMDEKPAKTEAEILQWLQSLFLFALCWSIGGNLDTDSRLKFSDFFKVLAAGTNKQHQRPKDLKLPKNYQFPGKGVIYDFFFDKSTFGTWHPWEKNVFIEEIAPNAKPNELIIPTTETVRQRYFLELFLDHEKPLLLVGPTGTGKSAITNDYILRMPPDKYIANFMNFSAQTTSNQTQDMILSKLDRRKRGVYGPAIGKKVVVFVDDLNMPAKEKYGAQPPIEVLRQWIDHGYWFDRKDTSVLTLVDQLLVSAMGPPGGGRNEITPRFLRHFNIISIDSFSTETMRNIFSVITDWHFNNSGFEMQIRRFSKIIISAITEVYTQAITSFLPTPSKSHYVFNLRDFARVVQGILLFPGVCATHPSKLIRLWVHEVYRVFYDRLVDSEDRQCFFEIVKNVMASEFKEKMNNVLEHLAGRGGVVTDDSLRSLFFGDYMDRKANPRLYDEIQDTEGLSAIMDGFLEDYNVSSKAPMDMVMFRFAIEHVSRICRVLRQPNGHALLVGIGGSGRASVTKLAAFMSDYELFQIEITKTYTFTDWREDLKKMLRKAGFDGASTVFLFGDHQLKDEAFLEDINMILNTGDVPNIYESDEKAEITEQMQNIVQERNLKVDSSPLAMYNFFIERVRRNLHVVLCMSPIGDAFRNRLRMFPSLINCCTIDWFQAWPEDALEMVANKFLDEVEMSREIRGECVSMCKHFHQSVRGISDRFYAVLLRRNYVTPTSYLELIKTFKSLLGKKRFQILTLKTRYLKGLEKLDFASSQVSIMQQELKELQPELIETSKETEQLIKVIADETLEVEDKKQVVQADEATADAAAQDAQAIKDECEDQLAVAMPALNAAVSALDTLKQQDISLVKAMTNPPAGVRMVMEAVCILKVLGDLKFLESLKLFDKENIPAATIRKIRDKYVTNPDFHPSLIKNVSSACEGLCSWVRAIEVYDRVAKGVKAEKKMVDGKQVDDYWAASKKLVAPKRKRLKEAESLLAQQMSHLNEKRGELKEVMDKLQNLNDDYRSKVNKKQELERNIALCSQKLLRADKLISGLGGERTRWTQVAHELGETYNNIVGDVLLSAGIVAYLGPFTVEFRQDFRFYITTKLRNPHYLPEVSVKECIKEWWGLCRQQSVPVSDNFSLSATLGDPLSTRAWHIAGLPVDNFSLDNAIIVTNSHRWPLMIDPQGQANKWIKNMEKPNNLQVIKLSDQNYVRTLENSIQFGTPVLLENVGEELDPLLEPILLKQTFKQGGVEYLRMGDHVVEFSRVTLLNFMITPLGLEDQLLGIVAAKEKPELEEKKNELIIESAKNKKQLKEIEDKILEVLSTSEGNILEDETAIEVLSSSKKLSEEISVKQEIASKTEEEIDRTRGGYKPVAKHSSILFFTISDLANIEPMYQYSLTWFINLYLQSILNSEPSSDLSRRILNLNDHFTYSIYRNVCRSLFEKDKLLFSFLLCIGILKGSGKIDEQEWRFLLTGGVALENKFPNPASDWLTDKSWAEMVRCSALPSFQGILKHFTARISEWKVFYDSASPQTEPLPEPWEDELNKLQHLIILRCLRPDKVTLGVRDFITFYMSPAYIEPPTFDLSKCYEDSDCCVPLIFVLSPGADPMASLVKFAEDIGVTRSHFQTISLGQGQGPIASKMINEAIAVGDWVVLQNCHLATSWMPILEKICEEVIVPEKTHKNFRLWLTSYPTERFPVSILQNGVKMTNEPPMGLRANLLRSYHSDPISDPAFFNGCNKPKMFLNDYEDVPLDALTYLTGQCNYGGRVTDERDRRLILSLLSIFYCREVTEDENYKFSSSGSYFAPPEGPYDSYLDYIRSLPLTPDPEVFGLHENADITKNQRETQQLFDGILLTLPRQTSSGGKSSQEVIEDLASDILSKIPSPFDTEMVQKKYPVLYEESMNTVLLQELIRFNRLTDVVRSSLGNIQKAIKGLVVLSSELEDVFGSMMVGKVPNMWAAKSYPSLKPLGSYVADLVARLRFFKDWIDEGSPNVFWISGFYFTQSFLTGAMQNFARRYKIPIDHLGFEFEVMDEEQDMKKKPEDGVYVKGLFMEGARWDRVNKVVGESLPKILYDTVPIFTKQVLAEVYFPRPVTRQITSCRSTYLPREQRITGLYEESPCFVSWTIR</sequence>
<evidence type="ECO:0000256" key="15">
    <source>
        <dbReference type="ARBA" id="ARBA00023273"/>
    </source>
</evidence>
<dbReference type="GO" id="GO:0005524">
    <property type="term" value="F:ATP binding"/>
    <property type="evidence" value="ECO:0007669"/>
    <property type="project" value="UniProtKB-KW"/>
</dbReference>
<dbReference type="SUPFAM" id="SSF52540">
    <property type="entry name" value="P-loop containing nucleoside triphosphate hydrolases"/>
    <property type="match status" value="4"/>
</dbReference>
<evidence type="ECO:0000256" key="3">
    <source>
        <dbReference type="ARBA" id="ARBA00008887"/>
    </source>
</evidence>
<dbReference type="GO" id="GO:0045505">
    <property type="term" value="F:dynein intermediate chain binding"/>
    <property type="evidence" value="ECO:0007669"/>
    <property type="project" value="InterPro"/>
</dbReference>
<dbReference type="InterPro" id="IPR041466">
    <property type="entry name" value="Dynein_AAA5_ext"/>
</dbReference>
<feature type="coiled-coil region" evidence="20">
    <location>
        <begin position="3373"/>
        <end position="3421"/>
    </location>
</feature>
<dbReference type="InterPro" id="IPR004273">
    <property type="entry name" value="Dynein_heavy_D6_P-loop"/>
</dbReference>
<keyword evidence="7" id="KW-0547">Nucleotide-binding</keyword>
<name>A0A2B4SW00_STYPI</name>
<keyword evidence="9" id="KW-0282">Flagellum</keyword>
<dbReference type="GO" id="GO:0005874">
    <property type="term" value="C:microtubule"/>
    <property type="evidence" value="ECO:0007669"/>
    <property type="project" value="UniProtKB-KW"/>
</dbReference>
<dbReference type="Gene3D" id="1.10.472.130">
    <property type="match status" value="1"/>
</dbReference>
<dbReference type="InterPro" id="IPR041589">
    <property type="entry name" value="DNAH3_AAA_lid_1"/>
</dbReference>
<dbReference type="Gene3D" id="1.20.140.100">
    <property type="entry name" value="Dynein heavy chain, N-terminal domain 2"/>
    <property type="match status" value="1"/>
</dbReference>
<evidence type="ECO:0000256" key="21">
    <source>
        <dbReference type="SAM" id="MobiDB-lite"/>
    </source>
</evidence>
<dbReference type="InterPro" id="IPR042219">
    <property type="entry name" value="AAA_lid_11_sf"/>
</dbReference>
<dbReference type="Pfam" id="PF04836">
    <property type="entry name" value="IFRD_C"/>
    <property type="match status" value="1"/>
</dbReference>
<feature type="region of interest" description="Disordered" evidence="21">
    <location>
        <begin position="525"/>
        <end position="652"/>
    </location>
</feature>
<evidence type="ECO:0000256" key="20">
    <source>
        <dbReference type="SAM" id="Coils"/>
    </source>
</evidence>
<comment type="subunit">
    <text evidence="16">The dynein complex consists of at least two heavy chains and a number of intermediate and light chains.</text>
</comment>
<evidence type="ECO:0000256" key="5">
    <source>
        <dbReference type="ARBA" id="ARBA00022701"/>
    </source>
</evidence>
<evidence type="ECO:0000313" key="23">
    <source>
        <dbReference type="EMBL" id="PFX33060.1"/>
    </source>
</evidence>
<feature type="compositionally biased region" description="Polar residues" evidence="21">
    <location>
        <begin position="610"/>
        <end position="619"/>
    </location>
</feature>
<dbReference type="FunFam" id="3.40.50.300:FF:001328">
    <property type="entry name" value="Dynein heavy chain 6, axonemal"/>
    <property type="match status" value="1"/>
</dbReference>
<dbReference type="FunFam" id="1.20.920.30:FF:000002">
    <property type="entry name" value="Dynein axonemal heavy chain 3"/>
    <property type="match status" value="1"/>
</dbReference>
<dbReference type="InterPro" id="IPR043160">
    <property type="entry name" value="Dynein_C_barrel"/>
</dbReference>
<evidence type="ECO:0000256" key="12">
    <source>
        <dbReference type="ARBA" id="ARBA00023069"/>
    </source>
</evidence>
<feature type="domain" description="AAA+ ATPase" evidence="22">
    <location>
        <begin position="1874"/>
        <end position="2013"/>
    </location>
</feature>
<dbReference type="GO" id="GO:0051959">
    <property type="term" value="F:dynein light intermediate chain binding"/>
    <property type="evidence" value="ECO:0007669"/>
    <property type="project" value="InterPro"/>
</dbReference>
<dbReference type="Pfam" id="PF08393">
    <property type="entry name" value="DHC_N2"/>
    <property type="match status" value="1"/>
</dbReference>
<dbReference type="Gene3D" id="1.10.8.1220">
    <property type="match status" value="1"/>
</dbReference>
<keyword evidence="14" id="KW-0206">Cytoskeleton</keyword>
<proteinExistence type="inferred from homology"/>
<dbReference type="FunFam" id="1.20.140.100:FF:000004">
    <property type="entry name" value="Dynein axonemal heavy chain 6"/>
    <property type="match status" value="1"/>
</dbReference>
<dbReference type="Gene3D" id="1.10.287.2620">
    <property type="match status" value="1"/>
</dbReference>
<keyword evidence="6" id="KW-0677">Repeat</keyword>
<feature type="domain" description="AAA+ ATPase" evidence="22">
    <location>
        <begin position="2532"/>
        <end position="2679"/>
    </location>
</feature>
<evidence type="ECO:0000256" key="14">
    <source>
        <dbReference type="ARBA" id="ARBA00023212"/>
    </source>
</evidence>
<dbReference type="InterPro" id="IPR035706">
    <property type="entry name" value="AAA_9"/>
</dbReference>
<dbReference type="Gene3D" id="1.20.920.30">
    <property type="match status" value="1"/>
</dbReference>
<dbReference type="GO" id="GO:0007018">
    <property type="term" value="P:microtubule-based movement"/>
    <property type="evidence" value="ECO:0007669"/>
    <property type="project" value="InterPro"/>
</dbReference>
<dbReference type="Gene3D" id="3.10.490.20">
    <property type="match status" value="1"/>
</dbReference>
<comment type="similarity">
    <text evidence="3">Belongs to the dynein heavy chain family.</text>
</comment>
<dbReference type="Pfam" id="PF05004">
    <property type="entry name" value="IFRD"/>
    <property type="match status" value="2"/>
</dbReference>
<dbReference type="FunFam" id="3.40.50.300:FF:000049">
    <property type="entry name" value="Dynein, axonemal, heavy chain 5"/>
    <property type="match status" value="1"/>
</dbReference>
<keyword evidence="13" id="KW-0505">Motor protein</keyword>
<dbReference type="FunFam" id="3.40.50.300:FF:000362">
    <property type="entry name" value="Dynein, axonemal, heavy chain 6"/>
    <property type="match status" value="1"/>
</dbReference>
<dbReference type="Pfam" id="PF17857">
    <property type="entry name" value="AAA_lid_1"/>
    <property type="match status" value="1"/>
</dbReference>
<dbReference type="FunFam" id="1.20.58.1120:FF:000005">
    <property type="entry name" value="Dynein, axonemal, heavy chain 12"/>
    <property type="match status" value="1"/>
</dbReference>
<evidence type="ECO:0000256" key="11">
    <source>
        <dbReference type="ARBA" id="ARBA00023054"/>
    </source>
</evidence>
<dbReference type="FunFam" id="3.40.50.300:FF:000044">
    <property type="entry name" value="Dynein heavy chain 5, axonemal"/>
    <property type="match status" value="1"/>
</dbReference>
<dbReference type="PANTHER" id="PTHR22878">
    <property type="entry name" value="DYNEIN HEAVY CHAIN 6, AXONEMAL-LIKE-RELATED"/>
    <property type="match status" value="1"/>
</dbReference>
<evidence type="ECO:0000256" key="8">
    <source>
        <dbReference type="ARBA" id="ARBA00022840"/>
    </source>
</evidence>
<dbReference type="Gene3D" id="3.20.180.20">
    <property type="entry name" value="Dynein heavy chain, N-terminal domain 2"/>
    <property type="match status" value="1"/>
</dbReference>
<dbReference type="Pfam" id="PF12775">
    <property type="entry name" value="AAA_7"/>
    <property type="match status" value="1"/>
</dbReference>
<keyword evidence="4" id="KW-0963">Cytoplasm</keyword>
<evidence type="ECO:0000256" key="13">
    <source>
        <dbReference type="ARBA" id="ARBA00023175"/>
    </source>
</evidence>
<evidence type="ECO:0000256" key="1">
    <source>
        <dbReference type="ARBA" id="ARBA00004230"/>
    </source>
</evidence>
<keyword evidence="10" id="KW-0243">Dynein</keyword>
<dbReference type="InterPro" id="IPR006921">
    <property type="entry name" value="Interferon-rel_develop_reg_C"/>
</dbReference>
<dbReference type="EMBL" id="LSMT01000016">
    <property type="protein sequence ID" value="PFX33060.1"/>
    <property type="molecule type" value="Genomic_DNA"/>
</dbReference>
<evidence type="ECO:0000256" key="19">
    <source>
        <dbReference type="ARBA" id="ARBA00082102"/>
    </source>
</evidence>
<dbReference type="Gene3D" id="3.40.50.300">
    <property type="entry name" value="P-loop containing nucleotide triphosphate hydrolases"/>
    <property type="match status" value="6"/>
</dbReference>
<keyword evidence="5" id="KW-0493">Microtubule</keyword>
<dbReference type="FunFam" id="1.10.472.130:FF:000005">
    <property type="entry name" value="Dynein axonemal heavy chain 7"/>
    <property type="match status" value="1"/>
</dbReference>
<dbReference type="GO" id="GO:0031514">
    <property type="term" value="C:motile cilium"/>
    <property type="evidence" value="ECO:0007669"/>
    <property type="project" value="UniProtKB-SubCell"/>
</dbReference>
<keyword evidence="11 20" id="KW-0175">Coiled coil</keyword>
<dbReference type="Gene3D" id="1.10.8.720">
    <property type="entry name" value="Region D6 of dynein motor"/>
    <property type="match status" value="1"/>
</dbReference>
<dbReference type="SMART" id="SM00382">
    <property type="entry name" value="AAA"/>
    <property type="match status" value="2"/>
</dbReference>
<dbReference type="Gene3D" id="1.20.920.20">
    <property type="match status" value="1"/>
</dbReference>
<dbReference type="FunFam" id="1.10.8.710:FF:000004">
    <property type="entry name" value="Dynein axonemal heavy chain 6"/>
    <property type="match status" value="1"/>
</dbReference>
<dbReference type="FunFam" id="1.10.8.1220:FF:000001">
    <property type="entry name" value="Dynein axonemal heavy chain 5"/>
    <property type="match status" value="1"/>
</dbReference>
<evidence type="ECO:0000256" key="10">
    <source>
        <dbReference type="ARBA" id="ARBA00023017"/>
    </source>
</evidence>
<dbReference type="FunFam" id="3.20.180.20:FF:000003">
    <property type="entry name" value="Dynein heavy chain 12, axonemal"/>
    <property type="match status" value="1"/>
</dbReference>
<feature type="region of interest" description="Disordered" evidence="21">
    <location>
        <begin position="1"/>
        <end position="56"/>
    </location>
</feature>
<evidence type="ECO:0000256" key="4">
    <source>
        <dbReference type="ARBA" id="ARBA00022490"/>
    </source>
</evidence>
<evidence type="ECO:0000256" key="6">
    <source>
        <dbReference type="ARBA" id="ARBA00022737"/>
    </source>
</evidence>
<keyword evidence="15" id="KW-0966">Cell projection</keyword>
<dbReference type="Pfam" id="PF17852">
    <property type="entry name" value="Dynein_AAA_lid"/>
    <property type="match status" value="1"/>
</dbReference>
<dbReference type="Pfam" id="PF18199">
    <property type="entry name" value="Dynein_C"/>
    <property type="match status" value="1"/>
</dbReference>
<evidence type="ECO:0000313" key="24">
    <source>
        <dbReference type="Proteomes" id="UP000225706"/>
    </source>
</evidence>
<evidence type="ECO:0000256" key="2">
    <source>
        <dbReference type="ARBA" id="ARBA00004430"/>
    </source>
</evidence>
<dbReference type="Pfam" id="PF12777">
    <property type="entry name" value="MT"/>
    <property type="match status" value="1"/>
</dbReference>
<dbReference type="InterPro" id="IPR041658">
    <property type="entry name" value="AAA_lid_11"/>
</dbReference>
<dbReference type="InterPro" id="IPR041228">
    <property type="entry name" value="Dynein_C"/>
</dbReference>
<dbReference type="Pfam" id="PF18198">
    <property type="entry name" value="AAA_lid_11"/>
    <property type="match status" value="1"/>
</dbReference>
<dbReference type="Pfam" id="PF12781">
    <property type="entry name" value="AAA_9"/>
    <property type="match status" value="1"/>
</dbReference>
<gene>
    <name evidence="23" type="primary">DNAH3</name>
    <name evidence="23" type="ORF">AWC38_SpisGene2105</name>
</gene>
<dbReference type="InterPro" id="IPR043157">
    <property type="entry name" value="Dynein_AAA1S"/>
</dbReference>
<dbReference type="FunFam" id="1.10.287.2620:FF:000002">
    <property type="entry name" value="Dynein heavy chain 2, axonemal"/>
    <property type="match status" value="1"/>
</dbReference>
<evidence type="ECO:0000256" key="18">
    <source>
        <dbReference type="ARBA" id="ARBA00078543"/>
    </source>
</evidence>
<dbReference type="Gene3D" id="1.20.58.1120">
    <property type="match status" value="1"/>
</dbReference>
<dbReference type="GO" id="GO:0008569">
    <property type="term" value="F:minus-end-directed microtubule motor activity"/>
    <property type="evidence" value="ECO:0007669"/>
    <property type="project" value="InterPro"/>
</dbReference>
<dbReference type="Proteomes" id="UP000225706">
    <property type="component" value="Unassembled WGS sequence"/>
</dbReference>
<dbReference type="Pfam" id="PF03028">
    <property type="entry name" value="Dynein_heavy"/>
    <property type="match status" value="1"/>
</dbReference>
<dbReference type="Gene3D" id="1.10.8.710">
    <property type="match status" value="1"/>
</dbReference>
<evidence type="ECO:0000256" key="17">
    <source>
        <dbReference type="ARBA" id="ARBA00071816"/>
    </source>
</evidence>
<organism evidence="23 24">
    <name type="scientific">Stylophora pistillata</name>
    <name type="common">Smooth cauliflower coral</name>
    <dbReference type="NCBI Taxonomy" id="50429"/>
    <lineage>
        <taxon>Eukaryota</taxon>
        <taxon>Metazoa</taxon>
        <taxon>Cnidaria</taxon>
        <taxon>Anthozoa</taxon>
        <taxon>Hexacorallia</taxon>
        <taxon>Scleractinia</taxon>
        <taxon>Astrocoeniina</taxon>
        <taxon>Pocilloporidae</taxon>
        <taxon>Stylophora</taxon>
    </lineage>
</organism>
<comment type="caution">
    <text evidence="23">The sequence shown here is derived from an EMBL/GenBank/DDBJ whole genome shotgun (WGS) entry which is preliminary data.</text>
</comment>
<dbReference type="InterPro" id="IPR042228">
    <property type="entry name" value="Dynein_linker_3"/>
</dbReference>
<dbReference type="InterPro" id="IPR007701">
    <property type="entry name" value="Interferon-rel_develop_reg_N"/>
</dbReference>
<dbReference type="PANTHER" id="PTHR22878:SF72">
    <property type="entry name" value="DYNEIN HEAVY CHAIN 3, AXONEMAL"/>
    <property type="match status" value="1"/>
</dbReference>
<feature type="compositionally biased region" description="Polar residues" evidence="21">
    <location>
        <begin position="37"/>
        <end position="49"/>
    </location>
</feature>
<feature type="compositionally biased region" description="Basic residues" evidence="21">
    <location>
        <begin position="9"/>
        <end position="24"/>
    </location>
</feature>
<dbReference type="InterPro" id="IPR024743">
    <property type="entry name" value="Dynein_HC_stalk"/>
</dbReference>
<evidence type="ECO:0000256" key="7">
    <source>
        <dbReference type="ARBA" id="ARBA00022741"/>
    </source>
</evidence>
<dbReference type="InterPro" id="IPR027417">
    <property type="entry name" value="P-loop_NTPase"/>
</dbReference>
<protein>
    <recommendedName>
        <fullName evidence="17">Dynein axonemal heavy chain 7</fullName>
    </recommendedName>
    <alternativeName>
        <fullName evidence="19">Axonemal beta dynein heavy chain 7</fullName>
    </alternativeName>
    <alternativeName>
        <fullName evidence="18">Ciliary dynein heavy chain 7</fullName>
    </alternativeName>
</protein>
<keyword evidence="12" id="KW-0969">Cilium</keyword>
<dbReference type="InterPro" id="IPR013602">
    <property type="entry name" value="Dynein_heavy_linker"/>
</dbReference>
<dbReference type="OrthoDB" id="686784at2759"/>